<dbReference type="EMBL" id="CAJOAY010026279">
    <property type="protein sequence ID" value="CAF4389634.1"/>
    <property type="molecule type" value="Genomic_DNA"/>
</dbReference>
<evidence type="ECO:0000313" key="2">
    <source>
        <dbReference type="Proteomes" id="UP000663881"/>
    </source>
</evidence>
<organism evidence="1 2">
    <name type="scientific">Adineta steineri</name>
    <dbReference type="NCBI Taxonomy" id="433720"/>
    <lineage>
        <taxon>Eukaryota</taxon>
        <taxon>Metazoa</taxon>
        <taxon>Spiralia</taxon>
        <taxon>Gnathifera</taxon>
        <taxon>Rotifera</taxon>
        <taxon>Eurotatoria</taxon>
        <taxon>Bdelloidea</taxon>
        <taxon>Adinetida</taxon>
        <taxon>Adinetidae</taxon>
        <taxon>Adineta</taxon>
    </lineage>
</organism>
<reference evidence="1" key="1">
    <citation type="submission" date="2021-02" db="EMBL/GenBank/DDBJ databases">
        <authorList>
            <person name="Nowell W R."/>
        </authorList>
    </citation>
    <scope>NUCLEOTIDE SEQUENCE</scope>
</reference>
<protein>
    <submittedName>
        <fullName evidence="1">Uncharacterized protein</fullName>
    </submittedName>
</protein>
<comment type="caution">
    <text evidence="1">The sequence shown here is derived from an EMBL/GenBank/DDBJ whole genome shotgun (WGS) entry which is preliminary data.</text>
</comment>
<proteinExistence type="predicted"/>
<feature type="non-terminal residue" evidence="1">
    <location>
        <position position="1"/>
    </location>
</feature>
<name>A0A820NJ73_9BILA</name>
<accession>A0A820NJ73</accession>
<sequence>MLKTEAYEEIKNDRCLLTDNLHAVQTLFDYLVMKKALTKKQSNQLIPKLNNLELGHYHGIPKPHKPDTPLRPIVASIHAPATLASKFLNDILAPIYLKVNRKYTFINDIDVIR</sequence>
<gene>
    <name evidence="1" type="ORF">OKA104_LOCUS50803</name>
</gene>
<evidence type="ECO:0000313" key="1">
    <source>
        <dbReference type="EMBL" id="CAF4389634.1"/>
    </source>
</evidence>
<dbReference type="AlphaFoldDB" id="A0A820NJ73"/>
<dbReference type="Proteomes" id="UP000663881">
    <property type="component" value="Unassembled WGS sequence"/>
</dbReference>